<gene>
    <name evidence="2" type="ORF">Hypma_006076</name>
</gene>
<sequence length="374" mass="39897">MASTTPTLDQFPEELLERILAHSIDHTHIHAHAPRPAWLRSPTGTQSTRLAPLLVSRQLARICTPLLYHTIHLATPAQAHLLLRTLTAAPSLAAHVRCLSLAGLWRDAAEVMRMCGQGVRVLDVTITNNDEDGHGQGEDVTGLWREALGGMTGVRHLTLRKPNNVYLSLPRPRSIINALASAISGSDGWTQLQTANIAFKLSDDTPTSPVLSPTNIFVPFSLSTPPPPPTTTKSTATNGPVTHLTHALACAPALHTFATHLPSVWNVAILGVSANPRLERIVLYSSSSSASSCIASPYAATQAQAQGIIGTGLFLMEARKHARLGELIRAGTPILRTRARTMGSPCPSPERKEEGREGRGVGLGLGLGIEGVQV</sequence>
<evidence type="ECO:0000313" key="3">
    <source>
        <dbReference type="Proteomes" id="UP000076154"/>
    </source>
</evidence>
<reference evidence="2" key="1">
    <citation type="submission" date="2018-04" db="EMBL/GenBank/DDBJ databases">
        <title>Whole genome sequencing of Hypsizygus marmoreus.</title>
        <authorList>
            <person name="Choi I.-G."/>
            <person name="Min B."/>
            <person name="Kim J.-G."/>
            <person name="Kim S."/>
            <person name="Oh Y.-L."/>
            <person name="Kong W.-S."/>
            <person name="Park H."/>
            <person name="Jeong J."/>
            <person name="Song E.-S."/>
        </authorList>
    </citation>
    <scope>NUCLEOTIDE SEQUENCE [LARGE SCALE GENOMIC DNA]</scope>
    <source>
        <strain evidence="2">51987-8</strain>
    </source>
</reference>
<dbReference type="InParanoid" id="A0A369K0F6"/>
<comment type="caution">
    <text evidence="2">The sequence shown here is derived from an EMBL/GenBank/DDBJ whole genome shotgun (WGS) entry which is preliminary data.</text>
</comment>
<feature type="region of interest" description="Disordered" evidence="1">
    <location>
        <begin position="340"/>
        <end position="364"/>
    </location>
</feature>
<accession>A0A369K0F6</accession>
<name>A0A369K0F6_HYPMA</name>
<dbReference type="OrthoDB" id="2786563at2759"/>
<protein>
    <submittedName>
        <fullName evidence="2">Uncharacterized protein</fullName>
    </submittedName>
</protein>
<dbReference type="EMBL" id="LUEZ02000040">
    <property type="protein sequence ID" value="RDB26257.1"/>
    <property type="molecule type" value="Genomic_DNA"/>
</dbReference>
<organism evidence="2 3">
    <name type="scientific">Hypsizygus marmoreus</name>
    <name type="common">White beech mushroom</name>
    <name type="synonym">Agaricus marmoreus</name>
    <dbReference type="NCBI Taxonomy" id="39966"/>
    <lineage>
        <taxon>Eukaryota</taxon>
        <taxon>Fungi</taxon>
        <taxon>Dikarya</taxon>
        <taxon>Basidiomycota</taxon>
        <taxon>Agaricomycotina</taxon>
        <taxon>Agaricomycetes</taxon>
        <taxon>Agaricomycetidae</taxon>
        <taxon>Agaricales</taxon>
        <taxon>Tricholomatineae</taxon>
        <taxon>Lyophyllaceae</taxon>
        <taxon>Hypsizygus</taxon>
    </lineage>
</organism>
<evidence type="ECO:0000313" key="2">
    <source>
        <dbReference type="EMBL" id="RDB26257.1"/>
    </source>
</evidence>
<feature type="compositionally biased region" description="Basic and acidic residues" evidence="1">
    <location>
        <begin position="349"/>
        <end position="359"/>
    </location>
</feature>
<proteinExistence type="predicted"/>
<dbReference type="Proteomes" id="UP000076154">
    <property type="component" value="Unassembled WGS sequence"/>
</dbReference>
<evidence type="ECO:0000256" key="1">
    <source>
        <dbReference type="SAM" id="MobiDB-lite"/>
    </source>
</evidence>
<keyword evidence="3" id="KW-1185">Reference proteome</keyword>
<dbReference type="AlphaFoldDB" id="A0A369K0F6"/>